<keyword evidence="1" id="KW-0812">Transmembrane</keyword>
<feature type="domain" description="LiaI-LiaF-like transmembrane region" evidence="2">
    <location>
        <begin position="6"/>
        <end position="50"/>
    </location>
</feature>
<keyword evidence="1" id="KW-0472">Membrane</keyword>
<proteinExistence type="predicted"/>
<dbReference type="AlphaFoldDB" id="A0A7D4Q7M4"/>
<reference evidence="3 4" key="1">
    <citation type="submission" date="2020-05" db="EMBL/GenBank/DDBJ databases">
        <title>Mucilaginibacter mali sp. nov.</title>
        <authorList>
            <person name="Kim H.S."/>
            <person name="Lee K.C."/>
            <person name="Suh M.K."/>
            <person name="Kim J.-S."/>
            <person name="Han K.-I."/>
            <person name="Eom M.K."/>
            <person name="Shin Y.K."/>
            <person name="Lee J.-S."/>
        </authorList>
    </citation>
    <scope>NUCLEOTIDE SEQUENCE [LARGE SCALE GENOMIC DNA]</scope>
    <source>
        <strain evidence="3 4">G2-14</strain>
    </source>
</reference>
<keyword evidence="4" id="KW-1185">Reference proteome</keyword>
<dbReference type="RefSeq" id="WP_173413940.1">
    <property type="nucleotide sequence ID" value="NZ_CP054139.1"/>
</dbReference>
<dbReference type="Proteomes" id="UP000505355">
    <property type="component" value="Chromosome"/>
</dbReference>
<protein>
    <recommendedName>
        <fullName evidence="2">LiaI-LiaF-like transmembrane region domain-containing protein</fullName>
    </recommendedName>
</protein>
<gene>
    <name evidence="3" type="ORF">HQ865_05580</name>
</gene>
<feature type="transmembrane region" description="Helical" evidence="1">
    <location>
        <begin position="58"/>
        <end position="79"/>
    </location>
</feature>
<evidence type="ECO:0000256" key="1">
    <source>
        <dbReference type="SAM" id="Phobius"/>
    </source>
</evidence>
<feature type="transmembrane region" description="Helical" evidence="1">
    <location>
        <begin position="34"/>
        <end position="52"/>
    </location>
</feature>
<dbReference type="Pfam" id="PF18917">
    <property type="entry name" value="LiaI-LiaF-like_TM1"/>
    <property type="match status" value="1"/>
</dbReference>
<dbReference type="KEGG" id="mmab:HQ865_05580"/>
<dbReference type="EMBL" id="CP054139">
    <property type="protein sequence ID" value="QKJ29245.1"/>
    <property type="molecule type" value="Genomic_DNA"/>
</dbReference>
<evidence type="ECO:0000313" key="4">
    <source>
        <dbReference type="Proteomes" id="UP000505355"/>
    </source>
</evidence>
<keyword evidence="1" id="KW-1133">Transmembrane helix</keyword>
<dbReference type="InterPro" id="IPR043726">
    <property type="entry name" value="LiaI-LiaF-like_TM1"/>
</dbReference>
<feature type="transmembrane region" description="Helical" evidence="1">
    <location>
        <begin position="6"/>
        <end position="27"/>
    </location>
</feature>
<organism evidence="3 4">
    <name type="scientific">Mucilaginibacter mali</name>
    <dbReference type="NCBI Taxonomy" id="2740462"/>
    <lineage>
        <taxon>Bacteria</taxon>
        <taxon>Pseudomonadati</taxon>
        <taxon>Bacteroidota</taxon>
        <taxon>Sphingobacteriia</taxon>
        <taxon>Sphingobacteriales</taxon>
        <taxon>Sphingobacteriaceae</taxon>
        <taxon>Mucilaginibacter</taxon>
    </lineage>
</organism>
<evidence type="ECO:0000259" key="2">
    <source>
        <dbReference type="Pfam" id="PF18917"/>
    </source>
</evidence>
<name>A0A7D4Q7M4_9SPHI</name>
<evidence type="ECO:0000313" key="3">
    <source>
        <dbReference type="EMBL" id="QKJ29245.1"/>
    </source>
</evidence>
<sequence>MRHDKLVPGAILITLGIIFLLRSFGVVHIHWMNFLHLWPIFLLIGGINLIFAHNRSPLASGLKIGVVLLGLCILLFGNFNNRYNFWPGRYYYHSDNNNNDSDDDDNDDKVDVVKVGGTSTFNEPYNAATKIAKLNINGGGTMYRLSDTTTDLFQAYTKEIAGSYEFTRHNEDSVYVLDFSMKKNNHMRWDKGKENSATFKLNTAPVWDMDISTGATKLDFDLSKFKIRNLDINGGAASFDIKMGQPLASTNIDISTGVSEVNIRIPKDAACKIDTDSGLSSNHFDGFNKTDDDTYETPGYSSAKNKIHIKLDGGLSGFRVTRY</sequence>
<accession>A0A7D4Q7M4</accession>